<dbReference type="GO" id="GO:0035925">
    <property type="term" value="F:mRNA 3'-UTR AU-rich region binding"/>
    <property type="evidence" value="ECO:0007669"/>
    <property type="project" value="TreeGrafter"/>
</dbReference>
<dbReference type="PROSITE" id="PS01162">
    <property type="entry name" value="QOR_ZETA_CRYSTAL"/>
    <property type="match status" value="1"/>
</dbReference>
<dbReference type="InterPro" id="IPR013154">
    <property type="entry name" value="ADH-like_N"/>
</dbReference>
<dbReference type="OrthoDB" id="48317at2759"/>
<dbReference type="PANTHER" id="PTHR48106:SF13">
    <property type="entry name" value="QUINONE OXIDOREDUCTASE-RELATED"/>
    <property type="match status" value="1"/>
</dbReference>
<dbReference type="Pfam" id="PF08240">
    <property type="entry name" value="ADH_N"/>
    <property type="match status" value="1"/>
</dbReference>
<evidence type="ECO:0000256" key="2">
    <source>
        <dbReference type="ARBA" id="ARBA00023002"/>
    </source>
</evidence>
<feature type="domain" description="Enoyl reductase (ER)" evidence="3">
    <location>
        <begin position="11"/>
        <end position="320"/>
    </location>
</feature>
<gene>
    <name evidence="4" type="ORF">SmJEL517_g03904</name>
</gene>
<dbReference type="InterPro" id="IPR036291">
    <property type="entry name" value="NAD(P)-bd_dom_sf"/>
</dbReference>
<dbReference type="RefSeq" id="XP_031024149.1">
    <property type="nucleotide sequence ID" value="XM_031169832.1"/>
</dbReference>
<dbReference type="Pfam" id="PF00107">
    <property type="entry name" value="ADH_zinc_N"/>
    <property type="match status" value="1"/>
</dbReference>
<dbReference type="InterPro" id="IPR047618">
    <property type="entry name" value="QOR-like"/>
</dbReference>
<comment type="caution">
    <text evidence="4">The sequence shown here is derived from an EMBL/GenBank/DDBJ whole genome shotgun (WGS) entry which is preliminary data.</text>
</comment>
<dbReference type="AlphaFoldDB" id="A0A507BW54"/>
<proteinExistence type="predicted"/>
<dbReference type="STRING" id="1806994.A0A507BW54"/>
<dbReference type="SUPFAM" id="SSF50129">
    <property type="entry name" value="GroES-like"/>
    <property type="match status" value="1"/>
</dbReference>
<keyword evidence="1" id="KW-0521">NADP</keyword>
<dbReference type="Gene3D" id="3.40.50.720">
    <property type="entry name" value="NAD(P)-binding Rossmann-like Domain"/>
    <property type="match status" value="1"/>
</dbReference>
<evidence type="ECO:0000259" key="3">
    <source>
        <dbReference type="SMART" id="SM00829"/>
    </source>
</evidence>
<protein>
    <recommendedName>
        <fullName evidence="3">Enoyl reductase (ER) domain-containing protein</fullName>
    </recommendedName>
</protein>
<dbReference type="InterPro" id="IPR011032">
    <property type="entry name" value="GroES-like_sf"/>
</dbReference>
<dbReference type="SMART" id="SM00829">
    <property type="entry name" value="PKS_ER"/>
    <property type="match status" value="1"/>
</dbReference>
<accession>A0A507BW54</accession>
<dbReference type="InterPro" id="IPR020843">
    <property type="entry name" value="ER"/>
</dbReference>
<dbReference type="InterPro" id="IPR002364">
    <property type="entry name" value="Quin_OxRdtase/zeta-crystal_CS"/>
</dbReference>
<dbReference type="GO" id="GO:0070402">
    <property type="term" value="F:NADPH binding"/>
    <property type="evidence" value="ECO:0007669"/>
    <property type="project" value="TreeGrafter"/>
</dbReference>
<dbReference type="Gene3D" id="3.90.180.10">
    <property type="entry name" value="Medium-chain alcohol dehydrogenases, catalytic domain"/>
    <property type="match status" value="1"/>
</dbReference>
<evidence type="ECO:0000313" key="5">
    <source>
        <dbReference type="Proteomes" id="UP000319731"/>
    </source>
</evidence>
<evidence type="ECO:0000313" key="4">
    <source>
        <dbReference type="EMBL" id="TPX33077.1"/>
    </source>
</evidence>
<keyword evidence="2" id="KW-0560">Oxidoreductase</keyword>
<dbReference type="GeneID" id="42005129"/>
<dbReference type="CDD" id="cd05286">
    <property type="entry name" value="QOR2"/>
    <property type="match status" value="1"/>
</dbReference>
<dbReference type="Proteomes" id="UP000319731">
    <property type="component" value="Unassembled WGS sequence"/>
</dbReference>
<dbReference type="EMBL" id="QEAO01000023">
    <property type="protein sequence ID" value="TPX33077.1"/>
    <property type="molecule type" value="Genomic_DNA"/>
</dbReference>
<keyword evidence="5" id="KW-1185">Reference proteome</keyword>
<reference evidence="4 5" key="1">
    <citation type="journal article" date="2019" name="Sci. Rep.">
        <title>Comparative genomics of chytrid fungi reveal insights into the obligate biotrophic and pathogenic lifestyle of Synchytrium endobioticum.</title>
        <authorList>
            <person name="van de Vossenberg B.T.L.H."/>
            <person name="Warris S."/>
            <person name="Nguyen H.D.T."/>
            <person name="van Gent-Pelzer M.P.E."/>
            <person name="Joly D.L."/>
            <person name="van de Geest H.C."/>
            <person name="Bonants P.J.M."/>
            <person name="Smith D.S."/>
            <person name="Levesque C.A."/>
            <person name="van der Lee T.A.J."/>
        </authorList>
    </citation>
    <scope>NUCLEOTIDE SEQUENCE [LARGE SCALE GENOMIC DNA]</scope>
    <source>
        <strain evidence="4 5">JEL517</strain>
    </source>
</reference>
<dbReference type="InterPro" id="IPR013149">
    <property type="entry name" value="ADH-like_C"/>
</dbReference>
<organism evidence="4 5">
    <name type="scientific">Synchytrium microbalum</name>
    <dbReference type="NCBI Taxonomy" id="1806994"/>
    <lineage>
        <taxon>Eukaryota</taxon>
        <taxon>Fungi</taxon>
        <taxon>Fungi incertae sedis</taxon>
        <taxon>Chytridiomycota</taxon>
        <taxon>Chytridiomycota incertae sedis</taxon>
        <taxon>Chytridiomycetes</taxon>
        <taxon>Synchytriales</taxon>
        <taxon>Synchytriaceae</taxon>
        <taxon>Synchytrium</taxon>
    </lineage>
</organism>
<dbReference type="SUPFAM" id="SSF51735">
    <property type="entry name" value="NAD(P)-binding Rossmann-fold domains"/>
    <property type="match status" value="1"/>
</dbReference>
<evidence type="ECO:0000256" key="1">
    <source>
        <dbReference type="ARBA" id="ARBA00022857"/>
    </source>
</evidence>
<sequence>MQRAAVCDTPGGPEKIHLGKAPMPTLVPGHVIVNNKVVGVNFHDVMRRKNSYPGISFPTILGREGVGIISEVSADVKSFKVGDRVTYTSTNHTYCDYSLVNAGLVQKIPDDIDFETAACATLQALTVHYLVTTSHELKKGQWALVQAAAGGTGLLLVQACKLLGAKVIGTVSSEAKFGEVIQAGADHVILSTTPHDKFIAQVSAWSNGGVHVSYESVGLATWKLSLDALRPRGSLVAYGQSSGPIPPINAGQLNGSKKFVTGSLIDHISDPEEYRWRMNEVWGWVRSGMKFKIYKVYDLKDADRAHVDLDSRKTIGKLLLKL</sequence>
<name>A0A507BW54_9FUNG</name>
<dbReference type="GO" id="GO:0008270">
    <property type="term" value="F:zinc ion binding"/>
    <property type="evidence" value="ECO:0007669"/>
    <property type="project" value="InterPro"/>
</dbReference>
<dbReference type="GO" id="GO:0005829">
    <property type="term" value="C:cytosol"/>
    <property type="evidence" value="ECO:0007669"/>
    <property type="project" value="TreeGrafter"/>
</dbReference>
<dbReference type="PANTHER" id="PTHR48106">
    <property type="entry name" value="QUINONE OXIDOREDUCTASE PIG3-RELATED"/>
    <property type="match status" value="1"/>
</dbReference>
<dbReference type="GO" id="GO:0003960">
    <property type="term" value="F:quinone reductase (NADPH) activity"/>
    <property type="evidence" value="ECO:0007669"/>
    <property type="project" value="InterPro"/>
</dbReference>